<proteinExistence type="inferred from homology"/>
<evidence type="ECO:0000256" key="6">
    <source>
        <dbReference type="HAMAP-Rule" id="MF_01685"/>
    </source>
</evidence>
<name>A0AAW9JNY8_CARML</name>
<feature type="binding site" evidence="6">
    <location>
        <position position="286"/>
    </location>
    <ligand>
        <name>FAD</name>
        <dbReference type="ChEBI" id="CHEBI:57692"/>
    </ligand>
</feature>
<dbReference type="InterPro" id="IPR036188">
    <property type="entry name" value="FAD/NAD-bd_sf"/>
</dbReference>
<comment type="caution">
    <text evidence="8">The sequence shown here is derived from an EMBL/GenBank/DDBJ whole genome shotgun (WGS) entry which is preliminary data.</text>
</comment>
<evidence type="ECO:0000256" key="1">
    <source>
        <dbReference type="ARBA" id="ARBA00011738"/>
    </source>
</evidence>
<keyword evidence="3 6" id="KW-0274">FAD</keyword>
<dbReference type="Proteomes" id="UP001290462">
    <property type="component" value="Unassembled WGS sequence"/>
</dbReference>
<feature type="binding site" evidence="6">
    <location>
        <position position="124"/>
    </location>
    <ligand>
        <name>FAD</name>
        <dbReference type="ChEBI" id="CHEBI:57692"/>
    </ligand>
</feature>
<feature type="binding site" evidence="6">
    <location>
        <position position="37"/>
    </location>
    <ligand>
        <name>FAD</name>
        <dbReference type="ChEBI" id="CHEBI:57692"/>
    </ligand>
</feature>
<protein>
    <recommendedName>
        <fullName evidence="6">Ferredoxin--NADP reductase</fullName>
        <shortName evidence="6">FNR</shortName>
        <shortName evidence="6">Fd-NADP(+) reductase</shortName>
        <ecNumber evidence="6">1.18.1.2</ecNumber>
    </recommendedName>
</protein>
<dbReference type="InterPro" id="IPR050097">
    <property type="entry name" value="Ferredoxin-NADP_redctase_2"/>
</dbReference>
<feature type="binding site" evidence="6">
    <location>
        <position position="50"/>
    </location>
    <ligand>
        <name>FAD</name>
        <dbReference type="ChEBI" id="CHEBI:57692"/>
    </ligand>
</feature>
<feature type="domain" description="FAD/NAD(P)-binding" evidence="7">
    <location>
        <begin position="8"/>
        <end position="300"/>
    </location>
</feature>
<dbReference type="GeneID" id="83606653"/>
<dbReference type="GO" id="GO:0050660">
    <property type="term" value="F:flavin adenine dinucleotide binding"/>
    <property type="evidence" value="ECO:0007669"/>
    <property type="project" value="UniProtKB-UniRule"/>
</dbReference>
<accession>A0AAW9JNY8</accession>
<organism evidence="8 9">
    <name type="scientific">Carnobacterium maltaromaticum</name>
    <name type="common">Carnobacterium piscicola</name>
    <dbReference type="NCBI Taxonomy" id="2751"/>
    <lineage>
        <taxon>Bacteria</taxon>
        <taxon>Bacillati</taxon>
        <taxon>Bacillota</taxon>
        <taxon>Bacilli</taxon>
        <taxon>Lactobacillales</taxon>
        <taxon>Carnobacteriaceae</taxon>
        <taxon>Carnobacterium</taxon>
    </lineage>
</organism>
<dbReference type="GO" id="GO:0004324">
    <property type="term" value="F:ferredoxin-NADP+ reductase activity"/>
    <property type="evidence" value="ECO:0007669"/>
    <property type="project" value="UniProtKB-UniRule"/>
</dbReference>
<gene>
    <name evidence="8" type="ORF">RAK27_00045</name>
</gene>
<evidence type="ECO:0000256" key="3">
    <source>
        <dbReference type="ARBA" id="ARBA00022827"/>
    </source>
</evidence>
<feature type="binding site" evidence="6">
    <location>
        <position position="90"/>
    </location>
    <ligand>
        <name>FAD</name>
        <dbReference type="ChEBI" id="CHEBI:57692"/>
    </ligand>
</feature>
<keyword evidence="4 6" id="KW-0521">NADP</keyword>
<dbReference type="GO" id="GO:0050661">
    <property type="term" value="F:NADP binding"/>
    <property type="evidence" value="ECO:0007669"/>
    <property type="project" value="UniProtKB-UniRule"/>
</dbReference>
<evidence type="ECO:0000313" key="9">
    <source>
        <dbReference type="Proteomes" id="UP001290462"/>
    </source>
</evidence>
<dbReference type="AlphaFoldDB" id="A0AAW9JNY8"/>
<comment type="catalytic activity">
    <reaction evidence="6">
        <text>2 reduced [2Fe-2S]-[ferredoxin] + NADP(+) + H(+) = 2 oxidized [2Fe-2S]-[ferredoxin] + NADPH</text>
        <dbReference type="Rhea" id="RHEA:20125"/>
        <dbReference type="Rhea" id="RHEA-COMP:10000"/>
        <dbReference type="Rhea" id="RHEA-COMP:10001"/>
        <dbReference type="ChEBI" id="CHEBI:15378"/>
        <dbReference type="ChEBI" id="CHEBI:33737"/>
        <dbReference type="ChEBI" id="CHEBI:33738"/>
        <dbReference type="ChEBI" id="CHEBI:57783"/>
        <dbReference type="ChEBI" id="CHEBI:58349"/>
        <dbReference type="EC" id="1.18.1.2"/>
    </reaction>
</comment>
<dbReference type="Pfam" id="PF07992">
    <property type="entry name" value="Pyr_redox_2"/>
    <property type="match status" value="1"/>
</dbReference>
<dbReference type="HAMAP" id="MF_01685">
    <property type="entry name" value="FENR2"/>
    <property type="match status" value="1"/>
</dbReference>
<dbReference type="SUPFAM" id="SSF51905">
    <property type="entry name" value="FAD/NAD(P)-binding domain"/>
    <property type="match status" value="2"/>
</dbReference>
<evidence type="ECO:0000256" key="5">
    <source>
        <dbReference type="ARBA" id="ARBA00023002"/>
    </source>
</evidence>
<evidence type="ECO:0000256" key="4">
    <source>
        <dbReference type="ARBA" id="ARBA00022857"/>
    </source>
</evidence>
<keyword evidence="2 6" id="KW-0285">Flavoprotein</keyword>
<dbReference type="PRINTS" id="PR00469">
    <property type="entry name" value="PNDRDTASEII"/>
</dbReference>
<dbReference type="InterPro" id="IPR023753">
    <property type="entry name" value="FAD/NAD-binding_dom"/>
</dbReference>
<feature type="binding site" evidence="6">
    <location>
        <position position="45"/>
    </location>
    <ligand>
        <name>FAD</name>
        <dbReference type="ChEBI" id="CHEBI:57692"/>
    </ligand>
</feature>
<comment type="caution">
    <text evidence="6">Lacks conserved residue(s) required for the propagation of feature annotation.</text>
</comment>
<comment type="cofactor">
    <cofactor evidence="6">
        <name>FAD</name>
        <dbReference type="ChEBI" id="CHEBI:57692"/>
    </cofactor>
    <text evidence="6">Binds 1 FAD per subunit.</text>
</comment>
<dbReference type="PRINTS" id="PR00368">
    <property type="entry name" value="FADPNR"/>
</dbReference>
<dbReference type="RefSeq" id="WP_010051185.1">
    <property type="nucleotide sequence ID" value="NZ_BJOJ01000021.1"/>
</dbReference>
<dbReference type="PANTHER" id="PTHR48105">
    <property type="entry name" value="THIOREDOXIN REDUCTASE 1-RELATED-RELATED"/>
    <property type="match status" value="1"/>
</dbReference>
<evidence type="ECO:0000256" key="2">
    <source>
        <dbReference type="ARBA" id="ARBA00022630"/>
    </source>
</evidence>
<feature type="binding site" evidence="6">
    <location>
        <position position="327"/>
    </location>
    <ligand>
        <name>FAD</name>
        <dbReference type="ChEBI" id="CHEBI:57692"/>
    </ligand>
</feature>
<dbReference type="EC" id="1.18.1.2" evidence="6"/>
<keyword evidence="5 6" id="KW-0560">Oxidoreductase</keyword>
<evidence type="ECO:0000313" key="8">
    <source>
        <dbReference type="EMBL" id="MDZ5757044.1"/>
    </source>
</evidence>
<comment type="similarity">
    <text evidence="6">Belongs to the ferredoxin--NADP reductase type 2 family.</text>
</comment>
<dbReference type="EMBL" id="JAVBVO010000001">
    <property type="protein sequence ID" value="MDZ5757044.1"/>
    <property type="molecule type" value="Genomic_DNA"/>
</dbReference>
<dbReference type="InterPro" id="IPR022890">
    <property type="entry name" value="Fd--NADP_Rdtase_type_2"/>
</dbReference>
<sequence length="330" mass="36503">MDSIDDVFDITIIGGGPVGMFAAFYGGMRNAKVKIIESLPKLGGQLATLYPEKKIYDIAGFPEVKAQELVDNLEKQMSRFETTICLEEEVLSVEKDAEGLFVLETTKHTHYSKAIIITAGNGAFQPRRLELDNAIRYEGTSLHYFVDNLERFKNRKVAICGGGDSAVDWALMLEPVAKEVFLIHRRNQFRAHEHSVSLLDKSTVQLKTPFIPAKINGSKEALDSITLKEVRGDQVEELVVDDFLINYGFVSSIGAIKNWGLDIEKNAIVVNSKMETTIPGIYAAGDICTYNGKVKLIAAGFGEAPTAINNAMSYIYPDKKVQPMHSTSLF</sequence>
<evidence type="ECO:0000259" key="7">
    <source>
        <dbReference type="Pfam" id="PF07992"/>
    </source>
</evidence>
<reference evidence="8" key="1">
    <citation type="submission" date="2023-08" db="EMBL/GenBank/DDBJ databases">
        <title>Genomic characterization of piscicolin 126 produced by Carnobacterium maltaromaticum CM22 strain isolated from salmon (Salmo salar).</title>
        <authorList>
            <person name="Gonzalez-Gragera E."/>
            <person name="Garcia-Lopez J.D."/>
            <person name="Teso-Perez C."/>
            <person name="Gimenez-Hernandez I."/>
            <person name="Peralta-Sanchez J.M."/>
            <person name="Valdivia E."/>
            <person name="Montalban-Lopez M."/>
            <person name="Martin-Platero A.M."/>
            <person name="Banos A."/>
            <person name="Martinez-Bueno M."/>
        </authorList>
    </citation>
    <scope>NUCLEOTIDE SEQUENCE</scope>
    <source>
        <strain evidence="8">CM22</strain>
    </source>
</reference>
<dbReference type="Gene3D" id="3.50.50.60">
    <property type="entry name" value="FAD/NAD(P)-binding domain"/>
    <property type="match status" value="2"/>
</dbReference>
<comment type="subunit">
    <text evidence="1 6">Homodimer.</text>
</comment>